<keyword evidence="3" id="KW-1185">Reference proteome</keyword>
<name>A0A5B8IGG6_9GAMM</name>
<sequence>MPFTFSVSESGDTADSLTNEQKRLVRQIIRDECYERDRSSLLKLLGMMTVVKLVCSLAFGLLYMVYKWFL</sequence>
<evidence type="ECO:0000313" key="3">
    <source>
        <dbReference type="Proteomes" id="UP000320591"/>
    </source>
</evidence>
<gene>
    <name evidence="2" type="ORF">Dpoa569_0002889</name>
</gene>
<dbReference type="STRING" id="568768.GCA_000406125_00962"/>
<feature type="transmembrane region" description="Helical" evidence="1">
    <location>
        <begin position="44"/>
        <end position="66"/>
    </location>
</feature>
<keyword evidence="1" id="KW-0472">Membrane</keyword>
<keyword evidence="1" id="KW-0812">Transmembrane</keyword>
<organism evidence="2 3">
    <name type="scientific">Dickeya poaceiphila</name>
    <dbReference type="NCBI Taxonomy" id="568768"/>
    <lineage>
        <taxon>Bacteria</taxon>
        <taxon>Pseudomonadati</taxon>
        <taxon>Pseudomonadota</taxon>
        <taxon>Gammaproteobacteria</taxon>
        <taxon>Enterobacterales</taxon>
        <taxon>Pectobacteriaceae</taxon>
        <taxon>Dickeya</taxon>
    </lineage>
</organism>
<protein>
    <submittedName>
        <fullName evidence="2">Uncharacterized protein</fullName>
    </submittedName>
</protein>
<dbReference type="KEGG" id="dic:Dpoa569_0002889"/>
<dbReference type="OrthoDB" id="6465816at2"/>
<reference evidence="2 3" key="1">
    <citation type="journal article" date="2019" name="Environ. Microbiol.">
        <title>The phytopathogenic nature of Dickeya aquatica 174/2 and the dynamic early evolution of Dickeya pathogenicity.</title>
        <authorList>
            <person name="Duprey A."/>
            <person name="Taib N."/>
            <person name="Leonard S."/>
            <person name="Garin T."/>
            <person name="Flandrois J.P."/>
            <person name="Nasser W."/>
            <person name="Brochier-Armanet C."/>
            <person name="Reverchon S."/>
        </authorList>
    </citation>
    <scope>NUCLEOTIDE SEQUENCE [LARGE SCALE GENOMIC DNA]</scope>
    <source>
        <strain evidence="2 3">NCPPB 569</strain>
    </source>
</reference>
<evidence type="ECO:0000256" key="1">
    <source>
        <dbReference type="SAM" id="Phobius"/>
    </source>
</evidence>
<dbReference type="AlphaFoldDB" id="A0A5B8IGG6"/>
<dbReference type="EMBL" id="CP042220">
    <property type="protein sequence ID" value="QDX30940.1"/>
    <property type="molecule type" value="Genomic_DNA"/>
</dbReference>
<dbReference type="Proteomes" id="UP000320591">
    <property type="component" value="Chromosome"/>
</dbReference>
<accession>A0A5B8IGG6</accession>
<keyword evidence="1" id="KW-1133">Transmembrane helix</keyword>
<evidence type="ECO:0000313" key="2">
    <source>
        <dbReference type="EMBL" id="QDX30940.1"/>
    </source>
</evidence>
<proteinExistence type="predicted"/>